<dbReference type="PANTHER" id="PTHR12151">
    <property type="entry name" value="ELECTRON TRANSPORT PROTIN SCO1/SENC FAMILY MEMBER"/>
    <property type="match status" value="1"/>
</dbReference>
<keyword evidence="6" id="KW-1185">Reference proteome</keyword>
<accession>A0A8J7M5W2</accession>
<evidence type="ECO:0000256" key="1">
    <source>
        <dbReference type="ARBA" id="ARBA00010996"/>
    </source>
</evidence>
<proteinExistence type="inferred from homology"/>
<sequence length="208" mass="21816">MQRAMMVVAGAVMAAVIAAVAFFALSPTGDVPLSPAAVNVSGAEIGGPFTLVRHDGTTVTDAEVITGPTLVYFGYTFCPDICPIDVQLLADAVDLLAEKGIDVTPVFVTVDPARDTPEALAPFVEAMHPKMIGLTGDEAAIKAAADAYKVYFARVEVEGSAAEYLMNHTGFTYFMLPDGVAGLFRRGFPAEEMAGEVERVLQARGLAG</sequence>
<dbReference type="GO" id="GO:0046872">
    <property type="term" value="F:metal ion binding"/>
    <property type="evidence" value="ECO:0007669"/>
    <property type="project" value="UniProtKB-KW"/>
</dbReference>
<dbReference type="RefSeq" id="WP_200609043.1">
    <property type="nucleotide sequence ID" value="NZ_JAEHHL010000004.1"/>
</dbReference>
<feature type="binding site" evidence="3">
    <location>
        <position position="168"/>
    </location>
    <ligand>
        <name>Cu cation</name>
        <dbReference type="ChEBI" id="CHEBI:23378"/>
    </ligand>
</feature>
<dbReference type="PANTHER" id="PTHR12151:SF25">
    <property type="entry name" value="LINALOOL DEHYDRATASE_ISOMERASE DOMAIN-CONTAINING PROTEIN"/>
    <property type="match status" value="1"/>
</dbReference>
<feature type="disulfide bond" description="Redox-active" evidence="4">
    <location>
        <begin position="78"/>
        <end position="82"/>
    </location>
</feature>
<protein>
    <submittedName>
        <fullName evidence="5">SCO family protein</fullName>
    </submittedName>
</protein>
<keyword evidence="4" id="KW-1015">Disulfide bond</keyword>
<evidence type="ECO:0000256" key="4">
    <source>
        <dbReference type="PIRSR" id="PIRSR603782-2"/>
    </source>
</evidence>
<dbReference type="Pfam" id="PF02630">
    <property type="entry name" value="SCO1-SenC"/>
    <property type="match status" value="1"/>
</dbReference>
<dbReference type="SUPFAM" id="SSF52833">
    <property type="entry name" value="Thioredoxin-like"/>
    <property type="match status" value="1"/>
</dbReference>
<keyword evidence="2 3" id="KW-0186">Copper</keyword>
<dbReference type="EMBL" id="JAEHHL010000004">
    <property type="protein sequence ID" value="MBK0399101.1"/>
    <property type="molecule type" value="Genomic_DNA"/>
</dbReference>
<evidence type="ECO:0000256" key="3">
    <source>
        <dbReference type="PIRSR" id="PIRSR603782-1"/>
    </source>
</evidence>
<dbReference type="CDD" id="cd02968">
    <property type="entry name" value="SCO"/>
    <property type="match status" value="1"/>
</dbReference>
<dbReference type="Proteomes" id="UP000655420">
    <property type="component" value="Unassembled WGS sequence"/>
</dbReference>
<evidence type="ECO:0000256" key="2">
    <source>
        <dbReference type="ARBA" id="ARBA00023008"/>
    </source>
</evidence>
<feature type="binding site" evidence="3">
    <location>
        <position position="82"/>
    </location>
    <ligand>
        <name>Cu cation</name>
        <dbReference type="ChEBI" id="CHEBI:23378"/>
    </ligand>
</feature>
<comment type="similarity">
    <text evidence="1">Belongs to the SCO1/2 family.</text>
</comment>
<dbReference type="InterPro" id="IPR036249">
    <property type="entry name" value="Thioredoxin-like_sf"/>
</dbReference>
<feature type="binding site" evidence="3">
    <location>
        <position position="78"/>
    </location>
    <ligand>
        <name>Cu cation</name>
        <dbReference type="ChEBI" id="CHEBI:23378"/>
    </ligand>
</feature>
<comment type="caution">
    <text evidence="5">The sequence shown here is derived from an EMBL/GenBank/DDBJ whole genome shotgun (WGS) entry which is preliminary data.</text>
</comment>
<keyword evidence="3" id="KW-0479">Metal-binding</keyword>
<dbReference type="AlphaFoldDB" id="A0A8J7M5W2"/>
<evidence type="ECO:0000313" key="5">
    <source>
        <dbReference type="EMBL" id="MBK0399101.1"/>
    </source>
</evidence>
<name>A0A8J7M5W2_9RHOB</name>
<organism evidence="5 6">
    <name type="scientific">Thermohalobaculum xanthum</name>
    <dbReference type="NCBI Taxonomy" id="2753746"/>
    <lineage>
        <taxon>Bacteria</taxon>
        <taxon>Pseudomonadati</taxon>
        <taxon>Pseudomonadota</taxon>
        <taxon>Alphaproteobacteria</taxon>
        <taxon>Rhodobacterales</taxon>
        <taxon>Paracoccaceae</taxon>
        <taxon>Thermohalobaculum</taxon>
    </lineage>
</organism>
<dbReference type="FunFam" id="3.40.30.10:FF:000013">
    <property type="entry name" value="Blast:Protein SCO1 homolog, mitochondrial"/>
    <property type="match status" value="1"/>
</dbReference>
<reference evidence="5" key="1">
    <citation type="submission" date="2020-12" db="EMBL/GenBank/DDBJ databases">
        <title>Bacterial taxonomy.</title>
        <authorList>
            <person name="Pan X."/>
        </authorList>
    </citation>
    <scope>NUCLEOTIDE SEQUENCE</scope>
    <source>
        <strain evidence="5">M0105</strain>
    </source>
</reference>
<evidence type="ECO:0000313" key="6">
    <source>
        <dbReference type="Proteomes" id="UP000655420"/>
    </source>
</evidence>
<gene>
    <name evidence="5" type="ORF">H0I76_07865</name>
</gene>
<dbReference type="Gene3D" id="3.40.30.10">
    <property type="entry name" value="Glutaredoxin"/>
    <property type="match status" value="1"/>
</dbReference>
<dbReference type="InterPro" id="IPR003782">
    <property type="entry name" value="SCO1/SenC"/>
</dbReference>